<reference evidence="4 5" key="1">
    <citation type="journal article" date="2018" name="MBio">
        <title>Comparative Genomics Reveals the Core Gene Toolbox for the Fungus-Insect Symbiosis.</title>
        <authorList>
            <person name="Wang Y."/>
            <person name="Stata M."/>
            <person name="Wang W."/>
            <person name="Stajich J.E."/>
            <person name="White M.M."/>
            <person name="Moncalvo J.M."/>
        </authorList>
    </citation>
    <scope>NUCLEOTIDE SEQUENCE [LARGE SCALE GENOMIC DNA]</scope>
    <source>
        <strain evidence="4 5">SC-DP-2</strain>
    </source>
</reference>
<evidence type="ECO:0000256" key="3">
    <source>
        <dbReference type="SAM" id="SignalP"/>
    </source>
</evidence>
<feature type="chain" id="PRO_5015719691" description="Carbohydrate-binding module family 19 domain-containing protein" evidence="3">
    <location>
        <begin position="27"/>
        <end position="360"/>
    </location>
</feature>
<name>A0A2T9Z9T2_9FUNG</name>
<keyword evidence="5" id="KW-1185">Reference proteome</keyword>
<accession>A0A2T9Z9T2</accession>
<evidence type="ECO:0000313" key="4">
    <source>
        <dbReference type="EMBL" id="PVV01369.1"/>
    </source>
</evidence>
<keyword evidence="2" id="KW-0472">Membrane</keyword>
<proteinExistence type="predicted"/>
<evidence type="ECO:0000256" key="1">
    <source>
        <dbReference type="SAM" id="MobiDB-lite"/>
    </source>
</evidence>
<feature type="signal peptide" evidence="3">
    <location>
        <begin position="1"/>
        <end position="26"/>
    </location>
</feature>
<evidence type="ECO:0000313" key="5">
    <source>
        <dbReference type="Proteomes" id="UP000245609"/>
    </source>
</evidence>
<gene>
    <name evidence="4" type="ORF">BB560_004212</name>
</gene>
<dbReference type="Proteomes" id="UP000245609">
    <property type="component" value="Unassembled WGS sequence"/>
</dbReference>
<feature type="compositionally biased region" description="Polar residues" evidence="1">
    <location>
        <begin position="98"/>
        <end position="118"/>
    </location>
</feature>
<keyword evidence="3" id="KW-0732">Signal</keyword>
<dbReference type="EMBL" id="MBFS01001144">
    <property type="protein sequence ID" value="PVV01369.1"/>
    <property type="molecule type" value="Genomic_DNA"/>
</dbReference>
<evidence type="ECO:0008006" key="6">
    <source>
        <dbReference type="Google" id="ProtNLM"/>
    </source>
</evidence>
<keyword evidence="2" id="KW-1133">Transmembrane helix</keyword>
<feature type="region of interest" description="Disordered" evidence="1">
    <location>
        <begin position="98"/>
        <end position="212"/>
    </location>
</feature>
<keyword evidence="2" id="KW-0812">Transmembrane</keyword>
<dbReference type="AlphaFoldDB" id="A0A2T9Z9T2"/>
<organism evidence="4 5">
    <name type="scientific">Smittium megazygosporum</name>
    <dbReference type="NCBI Taxonomy" id="133381"/>
    <lineage>
        <taxon>Eukaryota</taxon>
        <taxon>Fungi</taxon>
        <taxon>Fungi incertae sedis</taxon>
        <taxon>Zoopagomycota</taxon>
        <taxon>Kickxellomycotina</taxon>
        <taxon>Harpellomycetes</taxon>
        <taxon>Harpellales</taxon>
        <taxon>Legeriomycetaceae</taxon>
        <taxon>Smittium</taxon>
    </lineage>
</organism>
<evidence type="ECO:0000256" key="2">
    <source>
        <dbReference type="SAM" id="Phobius"/>
    </source>
</evidence>
<dbReference type="STRING" id="133381.A0A2T9Z9T2"/>
<feature type="transmembrane region" description="Helical" evidence="2">
    <location>
        <begin position="341"/>
        <end position="359"/>
    </location>
</feature>
<comment type="caution">
    <text evidence="4">The sequence shown here is derived from an EMBL/GenBank/DDBJ whole genome shotgun (WGS) entry which is preliminary data.</text>
</comment>
<protein>
    <recommendedName>
        <fullName evidence="6">Carbohydrate-binding module family 19 domain-containing protein</fullName>
    </recommendedName>
</protein>
<feature type="compositionally biased region" description="Low complexity" evidence="1">
    <location>
        <begin position="119"/>
        <end position="206"/>
    </location>
</feature>
<sequence>MLNFSTLVSQISNLIFFSLLLSSSNAQDCITGSSVCTNNRVLASCRNSEWVLYTCPTGYRCINSNPAQCVPSRNQLQVQNPLFDPAPVIAISNISARQQNTQANDTPTSSSAQSSQNRATSTTSAESSSQSSSAQPATSNRQTSSSPPPSSTSASPSSSSSSSQEPSTKDSSSSKTTQESSSTSESPSEQTTTSEQATTSEQTTTSSDDKDSCNASFVPTCKDLSNIINCVDGKISAQNCSSNQVCVSGGGSDSAKCIDLPPGSQSCTQQGVMRCFGTNSYQQCDGKQYQYMGTCANGQQCFINNQQVAGCTSDSSNASTMTIPAQKPYVPNSALKTAPSVVFSLIIVQIFILISRVFVF</sequence>